<feature type="transmembrane region" description="Helical" evidence="12">
    <location>
        <begin position="61"/>
        <end position="83"/>
    </location>
</feature>
<dbReference type="PANTHER" id="PTHR48086:SF3">
    <property type="entry name" value="SODIUM_PROLINE SYMPORTER"/>
    <property type="match status" value="1"/>
</dbReference>
<evidence type="ECO:0000256" key="9">
    <source>
        <dbReference type="ARBA" id="ARBA00023065"/>
    </source>
</evidence>
<feature type="non-terminal residue" evidence="13">
    <location>
        <position position="1"/>
    </location>
</feature>
<dbReference type="InterPro" id="IPR001734">
    <property type="entry name" value="Na/solute_symporter"/>
</dbReference>
<dbReference type="PROSITE" id="PS50283">
    <property type="entry name" value="NA_SOLUT_SYMP_3"/>
    <property type="match status" value="1"/>
</dbReference>
<keyword evidence="6" id="KW-0769">Symport</keyword>
<gene>
    <name evidence="13" type="ORF">METZ01_LOCUS313831</name>
</gene>
<keyword evidence="10 12" id="KW-0472">Membrane</keyword>
<keyword evidence="3" id="KW-0813">Transport</keyword>
<name>A0A382NKZ5_9ZZZZ</name>
<keyword evidence="7 12" id="KW-1133">Transmembrane helix</keyword>
<feature type="transmembrane region" description="Helical" evidence="12">
    <location>
        <begin position="38"/>
        <end position="55"/>
    </location>
</feature>
<evidence type="ECO:0000256" key="6">
    <source>
        <dbReference type="ARBA" id="ARBA00022847"/>
    </source>
</evidence>
<organism evidence="13">
    <name type="scientific">marine metagenome</name>
    <dbReference type="NCBI Taxonomy" id="408172"/>
    <lineage>
        <taxon>unclassified sequences</taxon>
        <taxon>metagenomes</taxon>
        <taxon>ecological metagenomes</taxon>
    </lineage>
</organism>
<evidence type="ECO:0000256" key="3">
    <source>
        <dbReference type="ARBA" id="ARBA00022448"/>
    </source>
</evidence>
<evidence type="ECO:0000256" key="8">
    <source>
        <dbReference type="ARBA" id="ARBA00023053"/>
    </source>
</evidence>
<dbReference type="EMBL" id="UINC01100713">
    <property type="protein sequence ID" value="SVC60977.1"/>
    <property type="molecule type" value="Genomic_DNA"/>
</dbReference>
<keyword evidence="11" id="KW-0739">Sodium transport</keyword>
<evidence type="ECO:0000256" key="1">
    <source>
        <dbReference type="ARBA" id="ARBA00004651"/>
    </source>
</evidence>
<evidence type="ECO:0000256" key="7">
    <source>
        <dbReference type="ARBA" id="ARBA00022989"/>
    </source>
</evidence>
<feature type="transmembrane region" description="Helical" evidence="12">
    <location>
        <begin position="90"/>
        <end position="108"/>
    </location>
</feature>
<dbReference type="GO" id="GO:0006814">
    <property type="term" value="P:sodium ion transport"/>
    <property type="evidence" value="ECO:0007669"/>
    <property type="project" value="UniProtKB-KW"/>
</dbReference>
<dbReference type="Gene3D" id="1.20.1730.10">
    <property type="entry name" value="Sodium/glucose cotransporter"/>
    <property type="match status" value="1"/>
</dbReference>
<dbReference type="AlphaFoldDB" id="A0A382NKZ5"/>
<feature type="transmembrane region" description="Helical" evidence="12">
    <location>
        <begin position="114"/>
        <end position="132"/>
    </location>
</feature>
<dbReference type="Pfam" id="PF00474">
    <property type="entry name" value="SSF"/>
    <property type="match status" value="1"/>
</dbReference>
<evidence type="ECO:0000256" key="12">
    <source>
        <dbReference type="SAM" id="Phobius"/>
    </source>
</evidence>
<comment type="subcellular location">
    <subcellularLocation>
        <location evidence="1">Cell membrane</location>
        <topology evidence="1">Multi-pass membrane protein</topology>
    </subcellularLocation>
</comment>
<accession>A0A382NKZ5</accession>
<keyword evidence="8" id="KW-0915">Sodium</keyword>
<sequence>GVVAASVSTADSQILGCSAALTEDIIGQQESSIRLRRIATAVVTAIALGISLFAVSSVFALVLYAWSVLAAAFAPLIIIYAFGEKLRESTALTLIIGCTFVALGWRALGWDAMMYDVAPAMIFGLGFYFLVVKPFGSAPIKST</sequence>
<proteinExistence type="inferred from homology"/>
<protein>
    <submittedName>
        <fullName evidence="13">Uncharacterized protein</fullName>
    </submittedName>
</protein>
<dbReference type="InterPro" id="IPR038377">
    <property type="entry name" value="Na/Glc_symporter_sf"/>
</dbReference>
<evidence type="ECO:0000313" key="13">
    <source>
        <dbReference type="EMBL" id="SVC60977.1"/>
    </source>
</evidence>
<keyword evidence="5 12" id="KW-0812">Transmembrane</keyword>
<dbReference type="GO" id="GO:0005886">
    <property type="term" value="C:plasma membrane"/>
    <property type="evidence" value="ECO:0007669"/>
    <property type="project" value="UniProtKB-SubCell"/>
</dbReference>
<dbReference type="InterPro" id="IPR050277">
    <property type="entry name" value="Sodium:Solute_Symporter"/>
</dbReference>
<evidence type="ECO:0000256" key="2">
    <source>
        <dbReference type="ARBA" id="ARBA00006434"/>
    </source>
</evidence>
<dbReference type="PANTHER" id="PTHR48086">
    <property type="entry name" value="SODIUM/PROLINE SYMPORTER-RELATED"/>
    <property type="match status" value="1"/>
</dbReference>
<keyword evidence="9" id="KW-0406">Ion transport</keyword>
<keyword evidence="4" id="KW-1003">Cell membrane</keyword>
<dbReference type="GO" id="GO:0015293">
    <property type="term" value="F:symporter activity"/>
    <property type="evidence" value="ECO:0007669"/>
    <property type="project" value="UniProtKB-KW"/>
</dbReference>
<reference evidence="13" key="1">
    <citation type="submission" date="2018-05" db="EMBL/GenBank/DDBJ databases">
        <authorList>
            <person name="Lanie J.A."/>
            <person name="Ng W.-L."/>
            <person name="Kazmierczak K.M."/>
            <person name="Andrzejewski T.M."/>
            <person name="Davidsen T.M."/>
            <person name="Wayne K.J."/>
            <person name="Tettelin H."/>
            <person name="Glass J.I."/>
            <person name="Rusch D."/>
            <person name="Podicherti R."/>
            <person name="Tsui H.-C.T."/>
            <person name="Winkler M.E."/>
        </authorList>
    </citation>
    <scope>NUCLEOTIDE SEQUENCE</scope>
</reference>
<evidence type="ECO:0000256" key="11">
    <source>
        <dbReference type="ARBA" id="ARBA00023201"/>
    </source>
</evidence>
<evidence type="ECO:0000256" key="4">
    <source>
        <dbReference type="ARBA" id="ARBA00022475"/>
    </source>
</evidence>
<evidence type="ECO:0000256" key="5">
    <source>
        <dbReference type="ARBA" id="ARBA00022692"/>
    </source>
</evidence>
<evidence type="ECO:0000256" key="10">
    <source>
        <dbReference type="ARBA" id="ARBA00023136"/>
    </source>
</evidence>
<comment type="similarity">
    <text evidence="2">Belongs to the sodium:solute symporter (SSF) (TC 2.A.21) family.</text>
</comment>